<feature type="domain" description="Aminoacyl-tRNA synthetase class Ia" evidence="8">
    <location>
        <begin position="15"/>
        <end position="187"/>
    </location>
</feature>
<dbReference type="PRINTS" id="PR00984">
    <property type="entry name" value="TRNASYNTHILE"/>
</dbReference>
<evidence type="ECO:0000256" key="1">
    <source>
        <dbReference type="ARBA" id="ARBA00022598"/>
    </source>
</evidence>
<feature type="domain" description="Methionyl/Valyl/Leucyl/Isoleucyl-tRNA synthetase anticodon-binding" evidence="9">
    <location>
        <begin position="223"/>
        <end position="366"/>
    </location>
</feature>
<evidence type="ECO:0000313" key="11">
    <source>
        <dbReference type="Proteomes" id="UP000887116"/>
    </source>
</evidence>
<keyword evidence="1 10" id="KW-0436">Ligase</keyword>
<proteinExistence type="predicted"/>
<dbReference type="InterPro" id="IPR013155">
    <property type="entry name" value="M/V/L/I-tRNA-synth_anticd-bd"/>
</dbReference>
<dbReference type="InterPro" id="IPR002300">
    <property type="entry name" value="aa-tRNA-synth_Ia"/>
</dbReference>
<evidence type="ECO:0000313" key="10">
    <source>
        <dbReference type="EMBL" id="GFQ71145.1"/>
    </source>
</evidence>
<keyword evidence="4" id="KW-0648">Protein biosynthesis</keyword>
<reference evidence="10" key="1">
    <citation type="submission" date="2020-07" db="EMBL/GenBank/DDBJ databases">
        <title>Multicomponent nature underlies the extraordinary mechanical properties of spider dragline silk.</title>
        <authorList>
            <person name="Kono N."/>
            <person name="Nakamura H."/>
            <person name="Mori M."/>
            <person name="Yoshida Y."/>
            <person name="Ohtoshi R."/>
            <person name="Malay A.D."/>
            <person name="Moran D.A.P."/>
            <person name="Tomita M."/>
            <person name="Numata K."/>
            <person name="Arakawa K."/>
        </authorList>
    </citation>
    <scope>NUCLEOTIDE SEQUENCE</scope>
</reference>
<feature type="non-terminal residue" evidence="10">
    <location>
        <position position="1"/>
    </location>
</feature>
<dbReference type="Gene3D" id="1.10.730.10">
    <property type="entry name" value="Isoleucyl-tRNA Synthetase, Domain 1"/>
    <property type="match status" value="1"/>
</dbReference>
<dbReference type="PANTHER" id="PTHR42780">
    <property type="entry name" value="SOLEUCYL-TRNA SYNTHETASE"/>
    <property type="match status" value="1"/>
</dbReference>
<keyword evidence="2" id="KW-0547">Nucleotide-binding</keyword>
<comment type="caution">
    <text evidence="10">The sequence shown here is derived from an EMBL/GenBank/DDBJ whole genome shotgun (WGS) entry which is preliminary data.</text>
</comment>
<dbReference type="EMBL" id="BMAO01030912">
    <property type="protein sequence ID" value="GFQ71145.1"/>
    <property type="molecule type" value="Genomic_DNA"/>
</dbReference>
<dbReference type="Pfam" id="PF00133">
    <property type="entry name" value="tRNA-synt_1"/>
    <property type="match status" value="1"/>
</dbReference>
<dbReference type="InterPro" id="IPR002301">
    <property type="entry name" value="Ile-tRNA-ligase"/>
</dbReference>
<dbReference type="SUPFAM" id="SSF47323">
    <property type="entry name" value="Anticodon-binding domain of a subclass of class I aminoacyl-tRNA synthetases"/>
    <property type="match status" value="1"/>
</dbReference>
<dbReference type="InterPro" id="IPR014729">
    <property type="entry name" value="Rossmann-like_a/b/a_fold"/>
</dbReference>
<dbReference type="Gene3D" id="3.40.50.620">
    <property type="entry name" value="HUPs"/>
    <property type="match status" value="1"/>
</dbReference>
<sequence>EKPEIGLYHEIGIGGTPIPLWISDDGEEVVCVGSIEELEKLTNQKITDLHRESVDCLTIPSAHGKGHLHRVNEVFDCWFESGSMPYAQLHYPFENTEVFREGFPADFIAEGIDQTRGWFYTLLVISTALYKKAPFKNVIVNGLVLASDRQKMSKRKKNYPDPLEVINKYGADSLRLYLINSPVVRAEVLCFKEEGVRDILKDVFLPCYSEEVFDSVNIQNIMDCWILSYTQSLVAFVSKEMKAYRLYTVVPKLVKFVDHLTNWYVRMNRQRLKGDGGENDCKIALEVLCSVLYTMVRMMAPFTPFFTEFVYQNLRKVLKETNHHQESIHYLPFHNTNVERKVSRMQAVIDIGRLIRERNTLPIKYPLFELIVVHEDLLYLEDVKSLEEYIVKELNIRKLVVTREKQKYGVLHAEPDIKELGKSSVQNLKILHWQ</sequence>
<dbReference type="Proteomes" id="UP000887116">
    <property type="component" value="Unassembled WGS sequence"/>
</dbReference>
<protein>
    <recommendedName>
        <fullName evidence="6">Isoleucyl-tRNA synthetase</fullName>
    </recommendedName>
</protein>
<dbReference type="InterPro" id="IPR009080">
    <property type="entry name" value="tRNAsynth_Ia_anticodon-bd"/>
</dbReference>
<dbReference type="InterPro" id="IPR033709">
    <property type="entry name" value="Anticodon_Ile_ABEc"/>
</dbReference>
<evidence type="ECO:0000259" key="8">
    <source>
        <dbReference type="Pfam" id="PF00133"/>
    </source>
</evidence>
<accession>A0A8X6I5D9</accession>
<dbReference type="AlphaFoldDB" id="A0A8X6I5D9"/>
<dbReference type="PANTHER" id="PTHR42780:SF1">
    <property type="entry name" value="ISOLEUCINE--TRNA LIGASE, CYTOPLASMIC"/>
    <property type="match status" value="1"/>
</dbReference>
<evidence type="ECO:0000256" key="5">
    <source>
        <dbReference type="ARBA" id="ARBA00023146"/>
    </source>
</evidence>
<dbReference type="CDD" id="cd07961">
    <property type="entry name" value="Anticodon_Ia_Ile_ABEc"/>
    <property type="match status" value="1"/>
</dbReference>
<evidence type="ECO:0000256" key="6">
    <source>
        <dbReference type="ARBA" id="ARBA00032665"/>
    </source>
</evidence>
<dbReference type="InterPro" id="IPR023586">
    <property type="entry name" value="Ile-tRNA-ligase_type2"/>
</dbReference>
<evidence type="ECO:0000256" key="3">
    <source>
        <dbReference type="ARBA" id="ARBA00022840"/>
    </source>
</evidence>
<evidence type="ECO:0000256" key="2">
    <source>
        <dbReference type="ARBA" id="ARBA00022741"/>
    </source>
</evidence>
<organism evidence="10 11">
    <name type="scientific">Trichonephila clavata</name>
    <name type="common">Joro spider</name>
    <name type="synonym">Nephila clavata</name>
    <dbReference type="NCBI Taxonomy" id="2740835"/>
    <lineage>
        <taxon>Eukaryota</taxon>
        <taxon>Metazoa</taxon>
        <taxon>Ecdysozoa</taxon>
        <taxon>Arthropoda</taxon>
        <taxon>Chelicerata</taxon>
        <taxon>Arachnida</taxon>
        <taxon>Araneae</taxon>
        <taxon>Araneomorphae</taxon>
        <taxon>Entelegynae</taxon>
        <taxon>Araneoidea</taxon>
        <taxon>Nephilidae</taxon>
        <taxon>Trichonephila</taxon>
    </lineage>
</organism>
<dbReference type="GO" id="GO:0004822">
    <property type="term" value="F:isoleucine-tRNA ligase activity"/>
    <property type="evidence" value="ECO:0007669"/>
    <property type="project" value="UniProtKB-EC"/>
</dbReference>
<keyword evidence="5" id="KW-0030">Aminoacyl-tRNA synthetase</keyword>
<dbReference type="SUPFAM" id="SSF52374">
    <property type="entry name" value="Nucleotidylyl transferase"/>
    <property type="match status" value="1"/>
</dbReference>
<dbReference type="Pfam" id="PF08264">
    <property type="entry name" value="Anticodon_1"/>
    <property type="match status" value="1"/>
</dbReference>
<dbReference type="GO" id="GO:0000049">
    <property type="term" value="F:tRNA binding"/>
    <property type="evidence" value="ECO:0007669"/>
    <property type="project" value="InterPro"/>
</dbReference>
<dbReference type="OrthoDB" id="1706657at2759"/>
<keyword evidence="11" id="KW-1185">Reference proteome</keyword>
<gene>
    <name evidence="10" type="primary">IARS1</name>
    <name evidence="10" type="ORF">TNCT_25191</name>
</gene>
<dbReference type="GO" id="GO:0006428">
    <property type="term" value="P:isoleucyl-tRNA aminoacylation"/>
    <property type="evidence" value="ECO:0007669"/>
    <property type="project" value="InterPro"/>
</dbReference>
<evidence type="ECO:0000256" key="4">
    <source>
        <dbReference type="ARBA" id="ARBA00022917"/>
    </source>
</evidence>
<name>A0A8X6I5D9_TRICU</name>
<evidence type="ECO:0000259" key="9">
    <source>
        <dbReference type="Pfam" id="PF08264"/>
    </source>
</evidence>
<keyword evidence="3" id="KW-0067">ATP-binding</keyword>
<evidence type="ECO:0000256" key="7">
    <source>
        <dbReference type="ARBA" id="ARBA00048359"/>
    </source>
</evidence>
<comment type="catalytic activity">
    <reaction evidence="7">
        <text>tRNA(Ile) + L-isoleucine + ATP = L-isoleucyl-tRNA(Ile) + AMP + diphosphate</text>
        <dbReference type="Rhea" id="RHEA:11060"/>
        <dbReference type="Rhea" id="RHEA-COMP:9666"/>
        <dbReference type="Rhea" id="RHEA-COMP:9695"/>
        <dbReference type="ChEBI" id="CHEBI:30616"/>
        <dbReference type="ChEBI" id="CHEBI:33019"/>
        <dbReference type="ChEBI" id="CHEBI:58045"/>
        <dbReference type="ChEBI" id="CHEBI:78442"/>
        <dbReference type="ChEBI" id="CHEBI:78528"/>
        <dbReference type="ChEBI" id="CHEBI:456215"/>
        <dbReference type="EC" id="6.1.1.5"/>
    </reaction>
</comment>
<dbReference type="GO" id="GO:0005524">
    <property type="term" value="F:ATP binding"/>
    <property type="evidence" value="ECO:0007669"/>
    <property type="project" value="UniProtKB-KW"/>
</dbReference>